<feature type="region of interest" description="Disordered" evidence="1">
    <location>
        <begin position="501"/>
        <end position="523"/>
    </location>
</feature>
<gene>
    <name evidence="2" type="ORF">UFOVP1158_21</name>
</gene>
<accession>A0A6J5R1T7</accession>
<dbReference type="InterPro" id="IPR027417">
    <property type="entry name" value="P-loop_NTPase"/>
</dbReference>
<protein>
    <submittedName>
        <fullName evidence="2">AAA domain containing protein</fullName>
    </submittedName>
</protein>
<evidence type="ECO:0000256" key="1">
    <source>
        <dbReference type="SAM" id="MobiDB-lite"/>
    </source>
</evidence>
<sequence>MDRAALELRAKMADPVWKAKNLFGFDPWSKQREILKALRKNKRVAVRSCHGVGKTAVAATAVLDFMTEGPCRVITTAPTWSQVEQLLWREIAVRHSKIPGGKDAFGKMFKSSLEVRSDWFAMGLSTDKPERFQGHHAPRMMLVVDEASGIDEAIYEAAEGFLTADEARVLLIGNPTRPAGTFYKAFQKDSGWYQVHMSAFDAPCFTGERVSKEAQRALITEEWVQDAKQQWGEDSSAYKIRVLGEFSETTGRQYFQFLEKIVPTTPKKRGFVRGMPVPGGRVEFYDDHKGGMRMWELPKTGVGYIIFADVAGSVSFDEYERRESRIGTGAGSDYSVAEVLRQDTGEQVAEIRYRADVDEFADDLARLGRLYNDAIIAVERNGPGTAVLTQLKNTMGYPRIWRPRNPIGVKTHLDQTLGWNTTSATRPLMLSALQAAIRDEPHRIKSEALIDEIRTFVFRDRNGKEPRPEADEGCHDDLVMAMGGAQAVWQQECTTPIRLAERKKPEPQSNLQKRAPRFIVGKR</sequence>
<proteinExistence type="predicted"/>
<evidence type="ECO:0000313" key="2">
    <source>
        <dbReference type="EMBL" id="CAB4187448.1"/>
    </source>
</evidence>
<dbReference type="Gene3D" id="3.40.50.300">
    <property type="entry name" value="P-loop containing nucleotide triphosphate hydrolases"/>
    <property type="match status" value="1"/>
</dbReference>
<reference evidence="2" key="1">
    <citation type="submission" date="2020-05" db="EMBL/GenBank/DDBJ databases">
        <authorList>
            <person name="Chiriac C."/>
            <person name="Salcher M."/>
            <person name="Ghai R."/>
            <person name="Kavagutti S V."/>
        </authorList>
    </citation>
    <scope>NUCLEOTIDE SEQUENCE</scope>
</reference>
<name>A0A6J5R1T7_9CAUD</name>
<dbReference type="SUPFAM" id="SSF52540">
    <property type="entry name" value="P-loop containing nucleoside triphosphate hydrolases"/>
    <property type="match status" value="1"/>
</dbReference>
<feature type="compositionally biased region" description="Basic residues" evidence="1">
    <location>
        <begin position="514"/>
        <end position="523"/>
    </location>
</feature>
<organism evidence="2">
    <name type="scientific">uncultured Caudovirales phage</name>
    <dbReference type="NCBI Taxonomy" id="2100421"/>
    <lineage>
        <taxon>Viruses</taxon>
        <taxon>Duplodnaviria</taxon>
        <taxon>Heunggongvirae</taxon>
        <taxon>Uroviricota</taxon>
        <taxon>Caudoviricetes</taxon>
        <taxon>Peduoviridae</taxon>
        <taxon>Maltschvirus</taxon>
        <taxon>Maltschvirus maltsch</taxon>
    </lineage>
</organism>
<dbReference type="Gene3D" id="3.30.420.240">
    <property type="match status" value="1"/>
</dbReference>
<dbReference type="EMBL" id="LR797105">
    <property type="protein sequence ID" value="CAB4187448.1"/>
    <property type="molecule type" value="Genomic_DNA"/>
</dbReference>